<dbReference type="SUPFAM" id="SSF53790">
    <property type="entry name" value="Tetrapyrrole methylase"/>
    <property type="match status" value="1"/>
</dbReference>
<dbReference type="InterPro" id="IPR028281">
    <property type="entry name" value="Sirohaem_synthase_central"/>
</dbReference>
<feature type="transmembrane region" description="Helical" evidence="10">
    <location>
        <begin position="44"/>
        <end position="62"/>
    </location>
</feature>
<dbReference type="KEGG" id="kpin:30174575"/>
<keyword evidence="3" id="KW-0489">Methyltransferase</keyword>
<dbReference type="Gene3D" id="3.40.1010.10">
    <property type="entry name" value="Cobalt-precorrin-4 Transmethylase, Domain 1"/>
    <property type="match status" value="1"/>
</dbReference>
<dbReference type="GO" id="GO:0004851">
    <property type="term" value="F:uroporphyrin-III C-methyltransferase activity"/>
    <property type="evidence" value="ECO:0007669"/>
    <property type="project" value="TreeGrafter"/>
</dbReference>
<evidence type="ECO:0000256" key="9">
    <source>
        <dbReference type="ARBA" id="ARBA00035662"/>
    </source>
</evidence>
<dbReference type="SUPFAM" id="SSF75615">
    <property type="entry name" value="Siroheme synthase middle domains-like"/>
    <property type="match status" value="1"/>
</dbReference>
<dbReference type="RefSeq" id="XP_019009557.1">
    <property type="nucleotide sequence ID" value="XM_019157917.1"/>
</dbReference>
<feature type="transmembrane region" description="Helical" evidence="10">
    <location>
        <begin position="74"/>
        <end position="93"/>
    </location>
</feature>
<accession>A0A1B9HYM2</accession>
<reference evidence="15" key="2">
    <citation type="submission" date="2013-07" db="EMBL/GenBank/DDBJ databases">
        <authorList>
            <consortium name="The Broad Institute Genome Sequencing Platform"/>
            <person name="Cuomo C."/>
            <person name="Litvintseva A."/>
            <person name="Chen Y."/>
            <person name="Heitman J."/>
            <person name="Sun S."/>
            <person name="Springer D."/>
            <person name="Dromer F."/>
            <person name="Young S.K."/>
            <person name="Zeng Q."/>
            <person name="Gargeya S."/>
            <person name="Fitzgerald M."/>
            <person name="Abouelleil A."/>
            <person name="Alvarado L."/>
            <person name="Berlin A.M."/>
            <person name="Chapman S.B."/>
            <person name="Dewar J."/>
            <person name="Goldberg J."/>
            <person name="Griggs A."/>
            <person name="Gujja S."/>
            <person name="Hansen M."/>
            <person name="Howarth C."/>
            <person name="Imamovic A."/>
            <person name="Larimer J."/>
            <person name="McCowan C."/>
            <person name="Murphy C."/>
            <person name="Pearson M."/>
            <person name="Priest M."/>
            <person name="Roberts A."/>
            <person name="Saif S."/>
            <person name="Shea T."/>
            <person name="Sykes S."/>
            <person name="Wortman J."/>
            <person name="Nusbaum C."/>
            <person name="Birren B."/>
        </authorList>
    </citation>
    <scope>NUCLEOTIDE SEQUENCE</scope>
    <source>
        <strain evidence="15">CBS 10737</strain>
    </source>
</reference>
<dbReference type="AlphaFoldDB" id="A0A1B9HYM2"/>
<name>A0A1B9HYM2_9TREE</name>
<keyword evidence="16" id="KW-1185">Reference proteome</keyword>
<reference evidence="14" key="1">
    <citation type="submission" date="2013-07" db="EMBL/GenBank/DDBJ databases">
        <title>The Genome Sequence of Cryptococcus pinus CBS10737.</title>
        <authorList>
            <consortium name="The Broad Institute Genome Sequencing Platform"/>
            <person name="Cuomo C."/>
            <person name="Litvintseva A."/>
            <person name="Chen Y."/>
            <person name="Heitman J."/>
            <person name="Sun S."/>
            <person name="Springer D."/>
            <person name="Dromer F."/>
            <person name="Young S.K."/>
            <person name="Zeng Q."/>
            <person name="Gargeya S."/>
            <person name="Fitzgerald M."/>
            <person name="Abouelleil A."/>
            <person name="Alvarado L."/>
            <person name="Berlin A.M."/>
            <person name="Chapman S.B."/>
            <person name="Dewar J."/>
            <person name="Goldberg J."/>
            <person name="Griggs A."/>
            <person name="Gujja S."/>
            <person name="Hansen M."/>
            <person name="Howarth C."/>
            <person name="Imamovic A."/>
            <person name="Larimer J."/>
            <person name="McCowan C."/>
            <person name="Murphy C."/>
            <person name="Pearson M."/>
            <person name="Priest M."/>
            <person name="Roberts A."/>
            <person name="Saif S."/>
            <person name="Shea T."/>
            <person name="Sykes S."/>
            <person name="Wortman J."/>
            <person name="Nusbaum C."/>
            <person name="Birren B."/>
        </authorList>
    </citation>
    <scope>NUCLEOTIDE SEQUENCE [LARGE SCALE GENOMIC DNA]</scope>
    <source>
        <strain evidence="14">CBS 10737</strain>
    </source>
</reference>
<dbReference type="GO" id="GO:0032259">
    <property type="term" value="P:methylation"/>
    <property type="evidence" value="ECO:0007669"/>
    <property type="project" value="UniProtKB-KW"/>
</dbReference>
<dbReference type="InterPro" id="IPR000878">
    <property type="entry name" value="4pyrrol_Mease"/>
</dbReference>
<dbReference type="EMBL" id="KI894014">
    <property type="protein sequence ID" value="OCF48338.1"/>
    <property type="molecule type" value="Genomic_DNA"/>
</dbReference>
<evidence type="ECO:0000259" key="12">
    <source>
        <dbReference type="Pfam" id="PF14823"/>
    </source>
</evidence>
<keyword evidence="8" id="KW-0627">Porphyrin biosynthesis</keyword>
<organism evidence="14">
    <name type="scientific">Kwoniella pini CBS 10737</name>
    <dbReference type="NCBI Taxonomy" id="1296096"/>
    <lineage>
        <taxon>Eukaryota</taxon>
        <taxon>Fungi</taxon>
        <taxon>Dikarya</taxon>
        <taxon>Basidiomycota</taxon>
        <taxon>Agaricomycotina</taxon>
        <taxon>Tremellomycetes</taxon>
        <taxon>Tremellales</taxon>
        <taxon>Cryptococcaceae</taxon>
        <taxon>Kwoniella</taxon>
    </lineage>
</organism>
<keyword evidence="10" id="KW-0812">Transmembrane</keyword>
<dbReference type="NCBIfam" id="TIGR01469">
    <property type="entry name" value="cobA_cysG_Cterm"/>
    <property type="match status" value="1"/>
</dbReference>
<keyword evidence="7" id="KW-0520">NAD</keyword>
<feature type="transmembrane region" description="Helical" evidence="10">
    <location>
        <begin position="154"/>
        <end position="173"/>
    </location>
</feature>
<dbReference type="PANTHER" id="PTHR45790:SF6">
    <property type="entry name" value="UROPORPHYRINOGEN-III C-METHYLTRANSFERASE"/>
    <property type="match status" value="1"/>
</dbReference>
<evidence type="ECO:0000256" key="10">
    <source>
        <dbReference type="SAM" id="Phobius"/>
    </source>
</evidence>
<evidence type="ECO:0000256" key="1">
    <source>
        <dbReference type="ARBA" id="ARBA00012400"/>
    </source>
</evidence>
<dbReference type="STRING" id="1296096.A0A1B9HYM2"/>
<keyword evidence="6" id="KW-0560">Oxidoreductase</keyword>
<dbReference type="GO" id="GO:0043115">
    <property type="term" value="F:precorrin-2 dehydrogenase activity"/>
    <property type="evidence" value="ECO:0007669"/>
    <property type="project" value="UniProtKB-EC"/>
</dbReference>
<dbReference type="InterPro" id="IPR014776">
    <property type="entry name" value="4pyrrole_Mease_sub2"/>
</dbReference>
<feature type="domain" description="Tetrapyrrole methylase" evidence="11">
    <location>
        <begin position="573"/>
        <end position="789"/>
    </location>
</feature>
<dbReference type="Pfam" id="PF13241">
    <property type="entry name" value="NAD_binding_7"/>
    <property type="match status" value="1"/>
</dbReference>
<dbReference type="GeneID" id="30174575"/>
<dbReference type="InterPro" id="IPR035996">
    <property type="entry name" value="4pyrrol_Methylase_sf"/>
</dbReference>
<dbReference type="Gene3D" id="3.40.50.720">
    <property type="entry name" value="NAD(P)-binding Rossmann-like Domain"/>
    <property type="match status" value="1"/>
</dbReference>
<evidence type="ECO:0000313" key="15">
    <source>
        <dbReference type="EMBL" id="WWC73903.1"/>
    </source>
</evidence>
<dbReference type="Pfam" id="PF14823">
    <property type="entry name" value="Sirohm_synth_C"/>
    <property type="match status" value="1"/>
</dbReference>
<evidence type="ECO:0000313" key="16">
    <source>
        <dbReference type="Proteomes" id="UP000094020"/>
    </source>
</evidence>
<dbReference type="Proteomes" id="UP000094020">
    <property type="component" value="Chromosome 11"/>
</dbReference>
<dbReference type="OrthoDB" id="508204at2759"/>
<evidence type="ECO:0000313" key="14">
    <source>
        <dbReference type="EMBL" id="OCF48338.1"/>
    </source>
</evidence>
<keyword evidence="2" id="KW-0488">Methylation</keyword>
<feature type="transmembrane region" description="Helical" evidence="10">
    <location>
        <begin position="114"/>
        <end position="134"/>
    </location>
</feature>
<sequence length="862" mass="94887">MQILDKRPPIWVSWWMAFSAVVVTWDAAYCFYRPRSFVGGDLAWIWAPYNMVPYSLVDYLYGQPGLDSKQGFTNAQALMNVIEVILAIEYLYLRHTSPKTSTTTPSPAHRYHAHAPLVGFAGALMTLSKTALYFLQEYFCEWCMVGHNDRFTFWAVWVATNSSLVLGVCQNSASLLTHFSMILAKMYYSRRTWVLLPLIVTIVLGRFITQALMRDTADQIAYLEWSTSQKSSANDTPSISSTSPTPIDAEADQVDLGEISLSTSHPAALPLTFHPKGLSVLVVGSNRLAASRASTFREAGAIVTIASHLAPSDLASEIRQLIESDQTSYKQIEAKSTKDWASLLSSLETSIVCVTDTMIGSQSRRSAASVQTIYETCTSLKIPINISDQPIYSTYTFPSIHRFIGQNGEPSNLQVAVTTNGQGCRLAGRIKREIVSRLPSNIGAAVDNVGKLRAKAKATKLSEEETQAYEIPLNSPVEQLHTPSLSRVGSSDKLLFPHVTEGESGLSEEEQQLRRMRWVQQMSEYYSFENLARLKEDELDQALATWSLTSSSASNEVSLRHHDNGVGRLKKGKILLIGSGPGHPGLLTVAAHHALKTATLILSDKLVPSEILALIPQSTKLHIAKKFPGNAEGAQNEMMELALAGAQKGEIVVRLKQGDPFVYGRGGEEVLYFRENGFESTVIPGISSALAAPLMMGIPVTQRGVAESLVVCTGVGRQGKSVKLPGYIKSRSLIMLMGVARINQIINTLIQLENDGRDGKEYPEYLPIGIIERASSPDQRIIMSTLGKIEESLKKLDERPPGMIIVGWSVLCLEGKGKVDILDNSNSDQGNERMIVNDWLDGKEYKVKEGLQEGWREILDSI</sequence>
<dbReference type="Gene3D" id="3.30.950.10">
    <property type="entry name" value="Methyltransferase, Cobalt-precorrin-4 Transmethylase, Domain 2"/>
    <property type="match status" value="1"/>
</dbReference>
<dbReference type="CDD" id="cd11642">
    <property type="entry name" value="SUMT"/>
    <property type="match status" value="1"/>
</dbReference>
<feature type="transmembrane region" description="Helical" evidence="10">
    <location>
        <begin position="12"/>
        <end position="32"/>
    </location>
</feature>
<dbReference type="GO" id="GO:0019354">
    <property type="term" value="P:siroheme biosynthetic process"/>
    <property type="evidence" value="ECO:0007669"/>
    <property type="project" value="InterPro"/>
</dbReference>
<evidence type="ECO:0000256" key="8">
    <source>
        <dbReference type="ARBA" id="ARBA00023244"/>
    </source>
</evidence>
<evidence type="ECO:0000256" key="7">
    <source>
        <dbReference type="ARBA" id="ARBA00023027"/>
    </source>
</evidence>
<feature type="domain" description="Siroheme biosynthesis protein Met8 C-terminal" evidence="12">
    <location>
        <begin position="509"/>
        <end position="547"/>
    </location>
</feature>
<dbReference type="EC" id="1.3.1.76" evidence="1"/>
<evidence type="ECO:0000256" key="5">
    <source>
        <dbReference type="ARBA" id="ARBA00022691"/>
    </source>
</evidence>
<dbReference type="PANTHER" id="PTHR45790">
    <property type="entry name" value="SIROHEME SYNTHASE-RELATED"/>
    <property type="match status" value="1"/>
</dbReference>
<dbReference type="InterPro" id="IPR028162">
    <property type="entry name" value="Met8_C"/>
</dbReference>
<reference evidence="15" key="4">
    <citation type="submission" date="2024-02" db="EMBL/GenBank/DDBJ databases">
        <title>Comparative genomics of Cryptococcus and Kwoniella reveals pathogenesis evolution and contrasting modes of karyotype evolution via chromosome fusion or intercentromeric recombination.</title>
        <authorList>
            <person name="Coelho M.A."/>
            <person name="David-Palma M."/>
            <person name="Shea T."/>
            <person name="Bowers K."/>
            <person name="McGinley-Smith S."/>
            <person name="Mohammad A.W."/>
            <person name="Gnirke A."/>
            <person name="Yurkov A.M."/>
            <person name="Nowrousian M."/>
            <person name="Sun S."/>
            <person name="Cuomo C.A."/>
            <person name="Heitman J."/>
        </authorList>
    </citation>
    <scope>NUCLEOTIDE SEQUENCE</scope>
    <source>
        <strain evidence="15">CBS 10737</strain>
    </source>
</reference>
<gene>
    <name evidence="14" type="ORF">I206_06206</name>
    <name evidence="15" type="ORF">I206_107875</name>
</gene>
<dbReference type="FunFam" id="3.40.1010.10:FF:000006">
    <property type="entry name" value="Siroheme synthase, putative"/>
    <property type="match status" value="1"/>
</dbReference>
<keyword evidence="4" id="KW-0808">Transferase</keyword>
<comment type="similarity">
    <text evidence="9">In the N-terminal section; belongs to the precorrin methyltransferase family.</text>
</comment>
<evidence type="ECO:0000256" key="6">
    <source>
        <dbReference type="ARBA" id="ARBA00023002"/>
    </source>
</evidence>
<feature type="domain" description="Siroheme synthase central" evidence="13">
    <location>
        <begin position="412"/>
        <end position="436"/>
    </location>
</feature>
<keyword evidence="10" id="KW-0472">Membrane</keyword>
<reference evidence="14" key="3">
    <citation type="submission" date="2016-07" db="EMBL/GenBank/DDBJ databases">
        <title>Evolution of pathogenesis and genome organization in the Tremellales.</title>
        <authorList>
            <person name="Cuomo C."/>
            <person name="Litvintseva A."/>
            <person name="Heitman J."/>
            <person name="Chen Y."/>
            <person name="Sun S."/>
            <person name="Springer D."/>
            <person name="Dromer F."/>
            <person name="Young S."/>
            <person name="Zeng Q."/>
            <person name="Chapman S."/>
            <person name="Gujja S."/>
            <person name="Saif S."/>
            <person name="Birren B."/>
        </authorList>
    </citation>
    <scope>NUCLEOTIDE SEQUENCE</scope>
    <source>
        <strain evidence="14">CBS 10737</strain>
    </source>
</reference>
<dbReference type="InterPro" id="IPR006366">
    <property type="entry name" value="CobA/CysG_C"/>
</dbReference>
<keyword evidence="5" id="KW-0949">S-adenosyl-L-methionine</keyword>
<dbReference type="InterPro" id="IPR014777">
    <property type="entry name" value="4pyrrole_Mease_sub1"/>
</dbReference>
<keyword evidence="10" id="KW-1133">Transmembrane helix</keyword>
<evidence type="ECO:0000256" key="2">
    <source>
        <dbReference type="ARBA" id="ARBA00022481"/>
    </source>
</evidence>
<evidence type="ECO:0000256" key="4">
    <source>
        <dbReference type="ARBA" id="ARBA00022679"/>
    </source>
</evidence>
<evidence type="ECO:0000256" key="3">
    <source>
        <dbReference type="ARBA" id="ARBA00022603"/>
    </source>
</evidence>
<evidence type="ECO:0000259" key="13">
    <source>
        <dbReference type="Pfam" id="PF14824"/>
    </source>
</evidence>
<dbReference type="EMBL" id="CP144529">
    <property type="protein sequence ID" value="WWC73903.1"/>
    <property type="molecule type" value="Genomic_DNA"/>
</dbReference>
<dbReference type="Pfam" id="PF00590">
    <property type="entry name" value="TP_methylase"/>
    <property type="match status" value="1"/>
</dbReference>
<dbReference type="InterPro" id="IPR050161">
    <property type="entry name" value="Siro_Cobalamin_biosynth"/>
</dbReference>
<proteinExistence type="inferred from homology"/>
<dbReference type="Pfam" id="PF14824">
    <property type="entry name" value="Sirohm_synth_M"/>
    <property type="match status" value="1"/>
</dbReference>
<feature type="transmembrane region" description="Helical" evidence="10">
    <location>
        <begin position="193"/>
        <end position="213"/>
    </location>
</feature>
<evidence type="ECO:0000259" key="11">
    <source>
        <dbReference type="Pfam" id="PF00590"/>
    </source>
</evidence>
<protein>
    <recommendedName>
        <fullName evidence="1">precorrin-2 dehydrogenase</fullName>
        <ecNumber evidence="1">1.3.1.76</ecNumber>
    </recommendedName>
</protein>